<proteinExistence type="predicted"/>
<reference evidence="1 2" key="1">
    <citation type="journal article" date="2022" name="G3 (Bethesda)">
        <title>Whole-genome sequence and methylome profiling of the almond [Prunus dulcis (Mill.) D.A. Webb] cultivar 'Nonpareil'.</title>
        <authorList>
            <person name="D'Amico-Willman K.M."/>
            <person name="Ouma W.Z."/>
            <person name="Meulia T."/>
            <person name="Sideli G.M."/>
            <person name="Gradziel T.M."/>
            <person name="Fresnedo-Ramirez J."/>
        </authorList>
    </citation>
    <scope>NUCLEOTIDE SEQUENCE [LARGE SCALE GENOMIC DNA]</scope>
    <source>
        <strain evidence="1">Clone GOH B32 T37-40</strain>
    </source>
</reference>
<keyword evidence="2" id="KW-1185">Reference proteome</keyword>
<organism evidence="1 2">
    <name type="scientific">Prunus dulcis</name>
    <name type="common">Almond</name>
    <name type="synonym">Amygdalus dulcis</name>
    <dbReference type="NCBI Taxonomy" id="3755"/>
    <lineage>
        <taxon>Eukaryota</taxon>
        <taxon>Viridiplantae</taxon>
        <taxon>Streptophyta</taxon>
        <taxon>Embryophyta</taxon>
        <taxon>Tracheophyta</taxon>
        <taxon>Spermatophyta</taxon>
        <taxon>Magnoliopsida</taxon>
        <taxon>eudicotyledons</taxon>
        <taxon>Gunneridae</taxon>
        <taxon>Pentapetalae</taxon>
        <taxon>rosids</taxon>
        <taxon>fabids</taxon>
        <taxon>Rosales</taxon>
        <taxon>Rosaceae</taxon>
        <taxon>Amygdaloideae</taxon>
        <taxon>Amygdaleae</taxon>
        <taxon>Prunus</taxon>
    </lineage>
</organism>
<evidence type="ECO:0000313" key="1">
    <source>
        <dbReference type="EMBL" id="KAI5317409.1"/>
    </source>
</evidence>
<comment type="caution">
    <text evidence="1">The sequence shown here is derived from an EMBL/GenBank/DDBJ whole genome shotgun (WGS) entry which is preliminary data.</text>
</comment>
<accession>A0AAD4YQD2</accession>
<sequence>MGSSAVCCGAKVVALSDHGAVRGAISRISTFSHCALWMRHGSNRQVVSWYGSKGLLRVRGSSSALRWWCHHVDHGIMGEVAFSHLDGLAPCVFAFVHGYSEGFD</sequence>
<evidence type="ECO:0000313" key="2">
    <source>
        <dbReference type="Proteomes" id="UP001054821"/>
    </source>
</evidence>
<dbReference type="EMBL" id="JAJFAZ020000007">
    <property type="protein sequence ID" value="KAI5317409.1"/>
    <property type="molecule type" value="Genomic_DNA"/>
</dbReference>
<dbReference type="Proteomes" id="UP001054821">
    <property type="component" value="Chromosome 7"/>
</dbReference>
<name>A0AAD4YQD2_PRUDU</name>
<protein>
    <submittedName>
        <fullName evidence="1">Uncharacterized protein</fullName>
    </submittedName>
</protein>
<gene>
    <name evidence="1" type="ORF">L3X38_037116</name>
</gene>
<dbReference type="AlphaFoldDB" id="A0AAD4YQD2"/>